<name>A0A0E9TFD0_ANGAN</name>
<reference evidence="1" key="1">
    <citation type="submission" date="2014-11" db="EMBL/GenBank/DDBJ databases">
        <authorList>
            <person name="Amaro Gonzalez C."/>
        </authorList>
    </citation>
    <scope>NUCLEOTIDE SEQUENCE</scope>
</reference>
<evidence type="ECO:0000313" key="1">
    <source>
        <dbReference type="EMBL" id="JAH52359.1"/>
    </source>
</evidence>
<accession>A0A0E9TFD0</accession>
<protein>
    <submittedName>
        <fullName evidence="1">Uncharacterized protein</fullName>
    </submittedName>
</protein>
<dbReference type="EMBL" id="GBXM01056218">
    <property type="protein sequence ID" value="JAH52359.1"/>
    <property type="molecule type" value="Transcribed_RNA"/>
</dbReference>
<proteinExistence type="predicted"/>
<organism evidence="1">
    <name type="scientific">Anguilla anguilla</name>
    <name type="common">European freshwater eel</name>
    <name type="synonym">Muraena anguilla</name>
    <dbReference type="NCBI Taxonomy" id="7936"/>
    <lineage>
        <taxon>Eukaryota</taxon>
        <taxon>Metazoa</taxon>
        <taxon>Chordata</taxon>
        <taxon>Craniata</taxon>
        <taxon>Vertebrata</taxon>
        <taxon>Euteleostomi</taxon>
        <taxon>Actinopterygii</taxon>
        <taxon>Neopterygii</taxon>
        <taxon>Teleostei</taxon>
        <taxon>Anguilliformes</taxon>
        <taxon>Anguillidae</taxon>
        <taxon>Anguilla</taxon>
    </lineage>
</organism>
<reference evidence="1" key="2">
    <citation type="journal article" date="2015" name="Fish Shellfish Immunol.">
        <title>Early steps in the European eel (Anguilla anguilla)-Vibrio vulnificus interaction in the gills: Role of the RtxA13 toxin.</title>
        <authorList>
            <person name="Callol A."/>
            <person name="Pajuelo D."/>
            <person name="Ebbesson L."/>
            <person name="Teles M."/>
            <person name="MacKenzie S."/>
            <person name="Amaro C."/>
        </authorList>
    </citation>
    <scope>NUCLEOTIDE SEQUENCE</scope>
</reference>
<dbReference type="AlphaFoldDB" id="A0A0E9TFD0"/>
<sequence length="51" mass="5377">MKHTPPMQCAARASVKGVFRLSYSTGCVQAELACGECLGELLYRLSSGGAK</sequence>